<evidence type="ECO:0000313" key="3">
    <source>
        <dbReference type="Proteomes" id="UP000177697"/>
    </source>
</evidence>
<accession>A0A1G2V442</accession>
<evidence type="ECO:0000313" key="2">
    <source>
        <dbReference type="EMBL" id="OHB16407.1"/>
    </source>
</evidence>
<protein>
    <submittedName>
        <fullName evidence="2">Uncharacterized protein</fullName>
    </submittedName>
</protein>
<reference evidence="2 3" key="1">
    <citation type="journal article" date="2016" name="Nat. Commun.">
        <title>Thousands of microbial genomes shed light on interconnected biogeochemical processes in an aquifer system.</title>
        <authorList>
            <person name="Anantharaman K."/>
            <person name="Brown C.T."/>
            <person name="Hug L.A."/>
            <person name="Sharon I."/>
            <person name="Castelle C.J."/>
            <person name="Probst A.J."/>
            <person name="Thomas B.C."/>
            <person name="Singh A."/>
            <person name="Wilkins M.J."/>
            <person name="Karaoz U."/>
            <person name="Brodie E.L."/>
            <person name="Williams K.H."/>
            <person name="Hubbard S.S."/>
            <person name="Banfield J.F."/>
        </authorList>
    </citation>
    <scope>NUCLEOTIDE SEQUENCE [LARGE SCALE GENOMIC DNA]</scope>
</reference>
<gene>
    <name evidence="2" type="ORF">A2431_01770</name>
</gene>
<dbReference type="Proteomes" id="UP000177697">
    <property type="component" value="Unassembled WGS sequence"/>
</dbReference>
<feature type="transmembrane region" description="Helical" evidence="1">
    <location>
        <begin position="12"/>
        <end position="29"/>
    </location>
</feature>
<keyword evidence="1" id="KW-0472">Membrane</keyword>
<dbReference type="AlphaFoldDB" id="A0A1G2V442"/>
<proteinExistence type="predicted"/>
<keyword evidence="1" id="KW-1133">Transmembrane helix</keyword>
<keyword evidence="1" id="KW-0812">Transmembrane</keyword>
<evidence type="ECO:0000256" key="1">
    <source>
        <dbReference type="SAM" id="Phobius"/>
    </source>
</evidence>
<sequence length="138" mass="15595">MSALFKKIIASLILVSFMSLLIFGIFTMIHNSDGQMLGQCPFSVADTSDCVQNTVASAIHYISSYQSFINVTIDYGLTILLASLFIFASVFLILFTGQNIFKYITFIKNRFYDYSPVFSSTRKIIHWLSLFENSPTIV</sequence>
<comment type="caution">
    <text evidence="2">The sequence shown here is derived from an EMBL/GenBank/DDBJ whole genome shotgun (WGS) entry which is preliminary data.</text>
</comment>
<feature type="transmembrane region" description="Helical" evidence="1">
    <location>
        <begin position="75"/>
        <end position="95"/>
    </location>
</feature>
<name>A0A1G2V442_9BACT</name>
<organism evidence="2 3">
    <name type="scientific">Candidatus Zambryskibacteria bacterium RIFOXYC1_FULL_39_10</name>
    <dbReference type="NCBI Taxonomy" id="1802779"/>
    <lineage>
        <taxon>Bacteria</taxon>
        <taxon>Candidatus Zambryskiibacteriota</taxon>
    </lineage>
</organism>
<dbReference type="EMBL" id="MHWW01000002">
    <property type="protein sequence ID" value="OHB16407.1"/>
    <property type="molecule type" value="Genomic_DNA"/>
</dbReference>